<sequence length="111" mass="13005">MDESWDQQGCMCCRTSVSYNKTDKTKPFLERGDHIEIPMEGPKGLFFNHHAIVETFQYHQNDDKWDIKVIEVSEKERKCGKYILFRAGVTSMQYGRNVFGSTTFNTKYMCT</sequence>
<evidence type="ECO:0000313" key="2">
    <source>
        <dbReference type="Proteomes" id="UP000828390"/>
    </source>
</evidence>
<organism evidence="1 2">
    <name type="scientific">Dreissena polymorpha</name>
    <name type="common">Zebra mussel</name>
    <name type="synonym">Mytilus polymorpha</name>
    <dbReference type="NCBI Taxonomy" id="45954"/>
    <lineage>
        <taxon>Eukaryota</taxon>
        <taxon>Metazoa</taxon>
        <taxon>Spiralia</taxon>
        <taxon>Lophotrochozoa</taxon>
        <taxon>Mollusca</taxon>
        <taxon>Bivalvia</taxon>
        <taxon>Autobranchia</taxon>
        <taxon>Heteroconchia</taxon>
        <taxon>Euheterodonta</taxon>
        <taxon>Imparidentia</taxon>
        <taxon>Neoheterodontei</taxon>
        <taxon>Myida</taxon>
        <taxon>Dreissenoidea</taxon>
        <taxon>Dreissenidae</taxon>
        <taxon>Dreissena</taxon>
    </lineage>
</organism>
<reference evidence="1" key="2">
    <citation type="submission" date="2020-11" db="EMBL/GenBank/DDBJ databases">
        <authorList>
            <person name="McCartney M.A."/>
            <person name="Auch B."/>
            <person name="Kono T."/>
            <person name="Mallez S."/>
            <person name="Becker A."/>
            <person name="Gohl D.M."/>
            <person name="Silverstein K.A.T."/>
            <person name="Koren S."/>
            <person name="Bechman K.B."/>
            <person name="Herman A."/>
            <person name="Abrahante J.E."/>
            <person name="Garbe J."/>
        </authorList>
    </citation>
    <scope>NUCLEOTIDE SEQUENCE</scope>
    <source>
        <strain evidence="1">Duluth1</strain>
        <tissue evidence="1">Whole animal</tissue>
    </source>
</reference>
<protein>
    <submittedName>
        <fullName evidence="1">Uncharacterized protein</fullName>
    </submittedName>
</protein>
<comment type="caution">
    <text evidence="1">The sequence shown here is derived from an EMBL/GenBank/DDBJ whole genome shotgun (WGS) entry which is preliminary data.</text>
</comment>
<accession>A0A9D4FR56</accession>
<evidence type="ECO:0000313" key="1">
    <source>
        <dbReference type="EMBL" id="KAH3802992.1"/>
    </source>
</evidence>
<dbReference type="AlphaFoldDB" id="A0A9D4FR56"/>
<reference evidence="1" key="1">
    <citation type="journal article" date="2019" name="bioRxiv">
        <title>The Genome of the Zebra Mussel, Dreissena polymorpha: A Resource for Invasive Species Research.</title>
        <authorList>
            <person name="McCartney M.A."/>
            <person name="Auch B."/>
            <person name="Kono T."/>
            <person name="Mallez S."/>
            <person name="Zhang Y."/>
            <person name="Obille A."/>
            <person name="Becker A."/>
            <person name="Abrahante J.E."/>
            <person name="Garbe J."/>
            <person name="Badalamenti J.P."/>
            <person name="Herman A."/>
            <person name="Mangelson H."/>
            <person name="Liachko I."/>
            <person name="Sullivan S."/>
            <person name="Sone E.D."/>
            <person name="Koren S."/>
            <person name="Silverstein K.A.T."/>
            <person name="Beckman K.B."/>
            <person name="Gohl D.M."/>
        </authorList>
    </citation>
    <scope>NUCLEOTIDE SEQUENCE</scope>
    <source>
        <strain evidence="1">Duluth1</strain>
        <tissue evidence="1">Whole animal</tissue>
    </source>
</reference>
<keyword evidence="2" id="KW-1185">Reference proteome</keyword>
<name>A0A9D4FR56_DREPO</name>
<dbReference type="EMBL" id="JAIWYP010000007">
    <property type="protein sequence ID" value="KAH3802992.1"/>
    <property type="molecule type" value="Genomic_DNA"/>
</dbReference>
<proteinExistence type="predicted"/>
<dbReference type="Proteomes" id="UP000828390">
    <property type="component" value="Unassembled WGS sequence"/>
</dbReference>
<gene>
    <name evidence="1" type="ORF">DPMN_156690</name>
</gene>